<proteinExistence type="predicted"/>
<dbReference type="KEGG" id="gso:PH603_07535"/>
<keyword evidence="2" id="KW-1185">Reference proteome</keyword>
<dbReference type="RefSeq" id="WP_289505452.1">
    <property type="nucleotide sequence ID" value="NZ_CP116805.1"/>
</dbReference>
<protein>
    <submittedName>
        <fullName evidence="1">Uncharacterized protein</fullName>
    </submittedName>
</protein>
<dbReference type="Proteomes" id="UP001217500">
    <property type="component" value="Chromosome"/>
</dbReference>
<name>A0AAE9XSL6_9PROT</name>
<evidence type="ECO:0000313" key="2">
    <source>
        <dbReference type="Proteomes" id="UP001217500"/>
    </source>
</evidence>
<evidence type="ECO:0000313" key="1">
    <source>
        <dbReference type="EMBL" id="WCL55612.1"/>
    </source>
</evidence>
<reference evidence="1" key="1">
    <citation type="submission" date="2023-01" db="EMBL/GenBank/DDBJ databases">
        <title>The genome sequence of Kordiimonadaceae bacterium 6D33.</title>
        <authorList>
            <person name="Liu Y."/>
        </authorList>
    </citation>
    <scope>NUCLEOTIDE SEQUENCE</scope>
    <source>
        <strain evidence="1">6D33</strain>
    </source>
</reference>
<dbReference type="EMBL" id="CP116805">
    <property type="protein sequence ID" value="WCL55612.1"/>
    <property type="molecule type" value="Genomic_DNA"/>
</dbReference>
<organism evidence="1 2">
    <name type="scientific">Gimibacter soli</name>
    <dbReference type="NCBI Taxonomy" id="3024400"/>
    <lineage>
        <taxon>Bacteria</taxon>
        <taxon>Pseudomonadati</taxon>
        <taxon>Pseudomonadota</taxon>
        <taxon>Alphaproteobacteria</taxon>
        <taxon>Kordiimonadales</taxon>
        <taxon>Temperatibacteraceae</taxon>
        <taxon>Gimibacter</taxon>
    </lineage>
</organism>
<gene>
    <name evidence="1" type="ORF">PH603_07535</name>
</gene>
<accession>A0AAE9XSL6</accession>
<sequence length="1369" mass="154773">MSRLKYIGRRLSWLDEKQKKHLLADKDILEKFQTPVVVLAPPGMGKTRLMEELARWQGAEYIRAKTLLRQEEHPLASGHRLIIDGLDEVSSTDDGDALHKVLSKLAQWGRPNFAISCRAAEWDSVVQGSDILDDYGARPVELILEPLERADATEILREILPDVEVDALLDKLDAAGLGELCTNPLMLEFVASISDGKDEFPSGRGELYRRAASGLCVDKNPLHPSSRKLQGISVNQALFTAGAIMATLLLSGRDAVVATSSIDEPSLLPISDLADLVDADHMRLVLKTKLFKVQDSHNSNYVPFHKTIAEFLGAYWLAEHVSVDQRPIRMASRVHNLFTHAGGVPSSLRGLHAWLAYFSPTIFGPHVIEVDPYGIHEYGDAASLPDEELSRLLCALQRLSTEDPAFRENSWERQSSATLVRKSILGVFLRILMSPDTSWPLRSLLLEGLKNSDVTPEIEKDLWELLRSSAHSYRERYEASEVLISLHQDSDVWTPFIEGLLCADEEDSSRLAIDVMDRVGFGKFSDALIVDAVISETGIKNDPEDEEKRDRVYGGLYLIYRDIPLHRIESFLDLLSARVSLIFEDDVRYKDRHDLSTALFDLSVMVNELISRLIAADASSFTPLQFLKWLRALERERGYQRDARDRVADFLKDNADFREAVWDVAFGNLASSKDFYWESYKLQSLSIGLKLQDDDILRFLRKLADMKDVSREELWRALVSHFWGEAGLPKEVRALALTYANNRQDLLDFIASMNGPRPLPEWKVRENIREKAEKEAQEIARAKMLAEYDTHLEDLKKGQLEWIYRPSKVYLGLYRDLDENASPEERVRLWLEDKFVVAVQTGLEAVLHRSDLPTTLQITEGYAKSQRWNFVFPMIAGAAQRLLRGEGLADFSDDLLTSIVVSADREGITESAFAQSIGLDKFLHDEMIGRDGVYERYLRQKFEPQFAAESAHVSGLYALSRSRKEPLITGSLILEWLTRYPNINIQACHEMVGQLLLSSISRDAEVLKGLEQLAMDRLEQLQGPGLSEQEISHKGLWGSVLFATDFEKAATILPPITMESRGLLWQIASWFHGRYGEDDRVLPLSIDQAAWLVRHFRSVWPKVLRPRGTTSGDRNTWDATNIIEWALGQIAKHPSPYAAEVLRGLRNEADDGYSLTIQIDIARQIRARREAEYKPPKLEEIKSGALNKAPKNAADVQSIVIAELIDFQARVKGDRFNVVKLFYNEKGQPLSENECRDRLFNALGQNLPFGIQSSPEAAMPNGKRSDAIFGFNDIAIPMEAKGQWHKDVWTAAEIQLDRLYATEYRAASKGIYLVFWFGKNVVAGKRLKPPPRGIDVPETSDEMRESLEALLPEHRRGDIAVFVLDLSRG</sequence>